<sequence length="119" mass="13574">MIVNLGDQLFMQLQLRGTIWTQTITNLRTNWAVNFSIDLLGQSQNYLYFRIEQYGSTFVDDAVYLNSKWKFARPSNQGCTLAFRGIKDFVSTPQLSADGLSCSVVKIIQRAKENPRPGF</sequence>
<comment type="caution">
    <text evidence="1">The sequence shown here is derived from an EMBL/GenBank/DDBJ whole genome shotgun (WGS) entry which is preliminary data.</text>
</comment>
<dbReference type="Proteomes" id="UP000663829">
    <property type="component" value="Unassembled WGS sequence"/>
</dbReference>
<name>A0A816CP44_9BILA</name>
<keyword evidence="3" id="KW-1185">Reference proteome</keyword>
<reference evidence="1" key="1">
    <citation type="submission" date="2021-02" db="EMBL/GenBank/DDBJ databases">
        <authorList>
            <person name="Nowell W R."/>
        </authorList>
    </citation>
    <scope>NUCLEOTIDE SEQUENCE</scope>
</reference>
<evidence type="ECO:0000313" key="1">
    <source>
        <dbReference type="EMBL" id="CAF1624301.1"/>
    </source>
</evidence>
<dbReference type="AlphaFoldDB" id="A0A816CP44"/>
<organism evidence="1 3">
    <name type="scientific">Didymodactylos carnosus</name>
    <dbReference type="NCBI Taxonomy" id="1234261"/>
    <lineage>
        <taxon>Eukaryota</taxon>
        <taxon>Metazoa</taxon>
        <taxon>Spiralia</taxon>
        <taxon>Gnathifera</taxon>
        <taxon>Rotifera</taxon>
        <taxon>Eurotatoria</taxon>
        <taxon>Bdelloidea</taxon>
        <taxon>Philodinida</taxon>
        <taxon>Philodinidae</taxon>
        <taxon>Didymodactylos</taxon>
    </lineage>
</organism>
<dbReference type="EMBL" id="CAJNOQ010041639">
    <property type="protein sequence ID" value="CAF1624301.1"/>
    <property type="molecule type" value="Genomic_DNA"/>
</dbReference>
<dbReference type="EMBL" id="CAJOBC010109021">
    <property type="protein sequence ID" value="CAF4517033.1"/>
    <property type="molecule type" value="Genomic_DNA"/>
</dbReference>
<gene>
    <name evidence="1" type="ORF">GPM918_LOCUS43932</name>
    <name evidence="2" type="ORF">SRO942_LOCUS45590</name>
</gene>
<evidence type="ECO:0000313" key="3">
    <source>
        <dbReference type="Proteomes" id="UP000663829"/>
    </source>
</evidence>
<dbReference type="Proteomes" id="UP000681722">
    <property type="component" value="Unassembled WGS sequence"/>
</dbReference>
<protein>
    <submittedName>
        <fullName evidence="1">Uncharacterized protein</fullName>
    </submittedName>
</protein>
<proteinExistence type="predicted"/>
<evidence type="ECO:0000313" key="2">
    <source>
        <dbReference type="EMBL" id="CAF4517033.1"/>
    </source>
</evidence>
<accession>A0A816CP44</accession>